<evidence type="ECO:0000313" key="4">
    <source>
        <dbReference type="EMBL" id="EKV30076.1"/>
    </source>
</evidence>
<dbReference type="InterPro" id="IPR017804">
    <property type="entry name" value="MeTrfase_EgtD-like"/>
</dbReference>
<feature type="domain" description="Histidine-specific methyltransferase SAM-dependent" evidence="3">
    <location>
        <begin position="33"/>
        <end position="332"/>
    </location>
</feature>
<dbReference type="OrthoDB" id="5289726at2"/>
<evidence type="ECO:0000313" key="5">
    <source>
        <dbReference type="Proteomes" id="UP000009881"/>
    </source>
</evidence>
<dbReference type="EMBL" id="ANHY01000010">
    <property type="protein sequence ID" value="EKV30076.1"/>
    <property type="molecule type" value="Genomic_DNA"/>
</dbReference>
<organism evidence="4 5">
    <name type="scientific">Caenispirillum salinarum AK4</name>
    <dbReference type="NCBI Taxonomy" id="1238182"/>
    <lineage>
        <taxon>Bacteria</taxon>
        <taxon>Pseudomonadati</taxon>
        <taxon>Pseudomonadota</taxon>
        <taxon>Alphaproteobacteria</taxon>
        <taxon>Rhodospirillales</taxon>
        <taxon>Novispirillaceae</taxon>
        <taxon>Caenispirillum</taxon>
    </lineage>
</organism>
<comment type="caution">
    <text evidence="4">The sequence shown here is derived from an EMBL/GenBank/DDBJ whole genome shotgun (WGS) entry which is preliminary data.</text>
</comment>
<protein>
    <recommendedName>
        <fullName evidence="3">Histidine-specific methyltransferase SAM-dependent domain-containing protein</fullName>
    </recommendedName>
</protein>
<proteinExistence type="predicted"/>
<dbReference type="Pfam" id="PF10017">
    <property type="entry name" value="Methyltransf_33"/>
    <property type="match status" value="1"/>
</dbReference>
<dbReference type="eggNOG" id="COG4301">
    <property type="taxonomic scope" value="Bacteria"/>
</dbReference>
<dbReference type="InterPro" id="IPR019257">
    <property type="entry name" value="MeTrfase_dom"/>
</dbReference>
<dbReference type="Gene3D" id="3.40.50.150">
    <property type="entry name" value="Vaccinia Virus protein VP39"/>
    <property type="match status" value="1"/>
</dbReference>
<dbReference type="InterPro" id="IPR035094">
    <property type="entry name" value="EgtD"/>
</dbReference>
<dbReference type="RefSeq" id="WP_009540817.1">
    <property type="nucleotide sequence ID" value="NZ_ANHY01000010.1"/>
</dbReference>
<dbReference type="PANTHER" id="PTHR43397">
    <property type="entry name" value="ERGOTHIONEINE BIOSYNTHESIS PROTEIN 1"/>
    <property type="match status" value="1"/>
</dbReference>
<dbReference type="Proteomes" id="UP000009881">
    <property type="component" value="Unassembled WGS sequence"/>
</dbReference>
<gene>
    <name evidence="4" type="ORF">C882_0157</name>
</gene>
<dbReference type="STRING" id="1238182.C882_0157"/>
<evidence type="ECO:0000256" key="2">
    <source>
        <dbReference type="ARBA" id="ARBA00022679"/>
    </source>
</evidence>
<keyword evidence="5" id="KW-1185">Reference proteome</keyword>
<dbReference type="PIRSF" id="PIRSF018005">
    <property type="entry name" value="UCP018005"/>
    <property type="match status" value="1"/>
</dbReference>
<dbReference type="NCBIfam" id="TIGR03438">
    <property type="entry name" value="egtD_ergothio"/>
    <property type="match status" value="1"/>
</dbReference>
<accession>K9HNL0</accession>
<sequence>MPRETRDTVSPTVPDIPEVLADFIDYGHDADTFQHDVITGLGAARKAIPPKYFYDERGSRLFDAICALPEYYPTRTEVALLRAHAAEIAALLGSDACLVEFGCGSLTKVRVLLDAAPDLGGFIPIDISREHLLASAVSLAADHPGVEVAAVCADFTQPITLPPAAARRRRVGFFPGSTIGNFEPRDALAFLRTAARQLGTGGGMVIGVDLVKDAEVLRAAYNDSRGVTAAFNLNLLSRINRELSGSFEPRHFRHEAVWNADDSRIEMHLISRRAQRVHACGRSFAFAEAETIHTENSYKYTVEGFKALAEQAGFAHRRVWMDGDGLFSLHYLDVA</sequence>
<evidence type="ECO:0000256" key="1">
    <source>
        <dbReference type="ARBA" id="ARBA00022603"/>
    </source>
</evidence>
<keyword evidence="1" id="KW-0489">Methyltransferase</keyword>
<name>K9HNL0_9PROT</name>
<dbReference type="AlphaFoldDB" id="K9HNL0"/>
<dbReference type="InterPro" id="IPR051128">
    <property type="entry name" value="EgtD_Methyltrsf_superfamily"/>
</dbReference>
<dbReference type="PANTHER" id="PTHR43397:SF1">
    <property type="entry name" value="ERGOTHIONEINE BIOSYNTHESIS PROTEIN 1"/>
    <property type="match status" value="1"/>
</dbReference>
<dbReference type="GO" id="GO:0032259">
    <property type="term" value="P:methylation"/>
    <property type="evidence" value="ECO:0007669"/>
    <property type="project" value="UniProtKB-KW"/>
</dbReference>
<keyword evidence="2" id="KW-0808">Transferase</keyword>
<reference evidence="4 5" key="1">
    <citation type="journal article" date="2013" name="Genome Announc.">
        <title>Draft Genome Sequence of an Alphaproteobacterium, Caenispirillum salinarum AK4(T), Isolated from a Solar Saltern.</title>
        <authorList>
            <person name="Khatri I."/>
            <person name="Singh A."/>
            <person name="Korpole S."/>
            <person name="Pinnaka A.K."/>
            <person name="Subramanian S."/>
        </authorList>
    </citation>
    <scope>NUCLEOTIDE SEQUENCE [LARGE SCALE GENOMIC DNA]</scope>
    <source>
        <strain evidence="4 5">AK4</strain>
    </source>
</reference>
<evidence type="ECO:0000259" key="3">
    <source>
        <dbReference type="Pfam" id="PF10017"/>
    </source>
</evidence>
<dbReference type="PATRIC" id="fig|1238182.3.peg.2373"/>
<dbReference type="InterPro" id="IPR029063">
    <property type="entry name" value="SAM-dependent_MTases_sf"/>
</dbReference>
<dbReference type="GO" id="GO:0008168">
    <property type="term" value="F:methyltransferase activity"/>
    <property type="evidence" value="ECO:0007669"/>
    <property type="project" value="UniProtKB-KW"/>
</dbReference>
<dbReference type="SUPFAM" id="SSF53335">
    <property type="entry name" value="S-adenosyl-L-methionine-dependent methyltransferases"/>
    <property type="match status" value="1"/>
</dbReference>